<sequence>MKNRLISVNLNFSYCMFYFEKGIPDDEWHISPGKQGQSVQYHPHFENEHYSNFYNFIYFADIFFLKAYTLCETIGHLLFKFYDIKIDENDSRDQISFNSAIFHLKNENRPLNRALNKVKYSTPFQKGVRMRNDIAHNHPPYEITSGVKFTSTGGSFGVGDYTTSKEIKKVMIGFLESIRAIFEDLYKHSASTS</sequence>
<organism evidence="2 3">
    <name type="scientific">Metaplanococcus flavidus</name>
    <dbReference type="NCBI Taxonomy" id="569883"/>
    <lineage>
        <taxon>Bacteria</taxon>
        <taxon>Bacillati</taxon>
        <taxon>Bacillota</taxon>
        <taxon>Bacilli</taxon>
        <taxon>Bacillales</taxon>
        <taxon>Caryophanaceae</taxon>
        <taxon>Metaplanococcus</taxon>
    </lineage>
</organism>
<evidence type="ECO:0000259" key="1">
    <source>
        <dbReference type="Pfam" id="PF18730"/>
    </source>
</evidence>
<gene>
    <name evidence="2" type="ORF">ACFQ1X_04995</name>
</gene>
<comment type="caution">
    <text evidence="2">The sequence shown here is derived from an EMBL/GenBank/DDBJ whole genome shotgun (WGS) entry which is preliminary data.</text>
</comment>
<accession>A0ABW3LCA5</accession>
<evidence type="ECO:0000313" key="3">
    <source>
        <dbReference type="Proteomes" id="UP001597109"/>
    </source>
</evidence>
<proteinExistence type="predicted"/>
<dbReference type="EMBL" id="JBHTKI010000008">
    <property type="protein sequence ID" value="MFD1030782.1"/>
    <property type="molecule type" value="Genomic_DNA"/>
</dbReference>
<dbReference type="RefSeq" id="WP_379081618.1">
    <property type="nucleotide sequence ID" value="NZ_JBHTKI010000008.1"/>
</dbReference>
<name>A0ABW3LCA5_9BACL</name>
<protein>
    <submittedName>
        <fullName evidence="2">Cthe_2314 family HEPN domain-containing protein</fullName>
    </submittedName>
</protein>
<evidence type="ECO:0000313" key="2">
    <source>
        <dbReference type="EMBL" id="MFD1030782.1"/>
    </source>
</evidence>
<keyword evidence="3" id="KW-1185">Reference proteome</keyword>
<dbReference type="Pfam" id="PF18730">
    <property type="entry name" value="HEPN_Cthe2314"/>
    <property type="match status" value="1"/>
</dbReference>
<reference evidence="3" key="1">
    <citation type="journal article" date="2019" name="Int. J. Syst. Evol. Microbiol.">
        <title>The Global Catalogue of Microorganisms (GCM) 10K type strain sequencing project: providing services to taxonomists for standard genome sequencing and annotation.</title>
        <authorList>
            <consortium name="The Broad Institute Genomics Platform"/>
            <consortium name="The Broad Institute Genome Sequencing Center for Infectious Disease"/>
            <person name="Wu L."/>
            <person name="Ma J."/>
        </authorList>
    </citation>
    <scope>NUCLEOTIDE SEQUENCE [LARGE SCALE GENOMIC DNA]</scope>
    <source>
        <strain evidence="3">CCUG 56756</strain>
    </source>
</reference>
<feature type="domain" description="Cthe-2314-like HEPN" evidence="1">
    <location>
        <begin position="6"/>
        <end position="185"/>
    </location>
</feature>
<dbReference type="Proteomes" id="UP001597109">
    <property type="component" value="Unassembled WGS sequence"/>
</dbReference>
<dbReference type="InterPro" id="IPR041394">
    <property type="entry name" value="HEPN_Cthe2314"/>
</dbReference>